<evidence type="ECO:0000259" key="1">
    <source>
        <dbReference type="Pfam" id="PF17775"/>
    </source>
</evidence>
<sequence length="128" mass="14863">MIQPNTQCPCSSGKPFADCCDLYLSGKAYPNSAEILMRSRFSAFSTGNLPYLRKSWHPDTCPELVAGDLQTQWTRLEVIRSKQGLKKSVVEFRAWYLENDIEHSMHEVSLFKLYRKRWVYVEPISGWP</sequence>
<protein>
    <submittedName>
        <fullName evidence="2">YchJ family protein</fullName>
    </submittedName>
</protein>
<dbReference type="Pfam" id="PF02810">
    <property type="entry name" value="SEC-C"/>
    <property type="match status" value="1"/>
</dbReference>
<dbReference type="RefSeq" id="WP_193192133.1">
    <property type="nucleotide sequence ID" value="NZ_JACZFR010000026.1"/>
</dbReference>
<gene>
    <name evidence="2" type="ORF">ACFQBM_01860</name>
</gene>
<keyword evidence="3" id="KW-1185">Reference proteome</keyword>
<evidence type="ECO:0000313" key="3">
    <source>
        <dbReference type="Proteomes" id="UP001596425"/>
    </source>
</evidence>
<proteinExistence type="predicted"/>
<dbReference type="InterPro" id="IPR048469">
    <property type="entry name" value="YchJ-like_M"/>
</dbReference>
<dbReference type="Gene3D" id="3.10.450.50">
    <property type="match status" value="1"/>
</dbReference>
<dbReference type="EMBL" id="JBHSVR010000001">
    <property type="protein sequence ID" value="MFC6632005.1"/>
    <property type="molecule type" value="Genomic_DNA"/>
</dbReference>
<evidence type="ECO:0000313" key="2">
    <source>
        <dbReference type="EMBL" id="MFC6632005.1"/>
    </source>
</evidence>
<dbReference type="Pfam" id="PF17775">
    <property type="entry name" value="YchJ_M-like"/>
    <property type="match status" value="1"/>
</dbReference>
<organism evidence="2 3">
    <name type="scientific">Microbulbifer taiwanensis</name>
    <dbReference type="NCBI Taxonomy" id="986746"/>
    <lineage>
        <taxon>Bacteria</taxon>
        <taxon>Pseudomonadati</taxon>
        <taxon>Pseudomonadota</taxon>
        <taxon>Gammaproteobacteria</taxon>
        <taxon>Cellvibrionales</taxon>
        <taxon>Microbulbiferaceae</taxon>
        <taxon>Microbulbifer</taxon>
    </lineage>
</organism>
<name>A0ABW1YKE6_9GAMM</name>
<dbReference type="InterPro" id="IPR032710">
    <property type="entry name" value="NTF2-like_dom_sf"/>
</dbReference>
<dbReference type="Proteomes" id="UP001596425">
    <property type="component" value="Unassembled WGS sequence"/>
</dbReference>
<dbReference type="InterPro" id="IPR004027">
    <property type="entry name" value="SEC_C_motif"/>
</dbReference>
<feature type="domain" description="YchJ-like middle NTF2-like" evidence="1">
    <location>
        <begin position="32"/>
        <end position="122"/>
    </location>
</feature>
<dbReference type="SUPFAM" id="SSF54427">
    <property type="entry name" value="NTF2-like"/>
    <property type="match status" value="1"/>
</dbReference>
<comment type="caution">
    <text evidence="2">The sequence shown here is derived from an EMBL/GenBank/DDBJ whole genome shotgun (WGS) entry which is preliminary data.</text>
</comment>
<reference evidence="3" key="1">
    <citation type="journal article" date="2019" name="Int. J. Syst. Evol. Microbiol.">
        <title>The Global Catalogue of Microorganisms (GCM) 10K type strain sequencing project: providing services to taxonomists for standard genome sequencing and annotation.</title>
        <authorList>
            <consortium name="The Broad Institute Genomics Platform"/>
            <consortium name="The Broad Institute Genome Sequencing Center for Infectious Disease"/>
            <person name="Wu L."/>
            <person name="Ma J."/>
        </authorList>
    </citation>
    <scope>NUCLEOTIDE SEQUENCE [LARGE SCALE GENOMIC DNA]</scope>
    <source>
        <strain evidence="3">CGMCC 1.13718</strain>
    </source>
</reference>
<accession>A0ABW1YKE6</accession>